<dbReference type="KEGG" id="scs:Sta7437_1353"/>
<evidence type="ECO:0008006" key="4">
    <source>
        <dbReference type="Google" id="ProtNLM"/>
    </source>
</evidence>
<evidence type="ECO:0000313" key="2">
    <source>
        <dbReference type="EMBL" id="AFZ34920.1"/>
    </source>
</evidence>
<dbReference type="Gene3D" id="2.60.40.3710">
    <property type="match status" value="1"/>
</dbReference>
<accession>K9XQM6</accession>
<feature type="transmembrane region" description="Helical" evidence="1">
    <location>
        <begin position="12"/>
        <end position="30"/>
    </location>
</feature>
<keyword evidence="1" id="KW-0472">Membrane</keyword>
<proteinExistence type="predicted"/>
<dbReference type="RefSeq" id="WP_015192593.1">
    <property type="nucleotide sequence ID" value="NC_019748.1"/>
</dbReference>
<gene>
    <name evidence="2" type="ordered locus">Sta7437_1353</name>
</gene>
<name>K9XQM6_STAC7</name>
<keyword evidence="3" id="KW-1185">Reference proteome</keyword>
<keyword evidence="1" id="KW-0812">Transmembrane</keyword>
<dbReference type="PATRIC" id="fig|111780.3.peg.1411"/>
<dbReference type="Proteomes" id="UP000010473">
    <property type="component" value="Chromosome"/>
</dbReference>
<dbReference type="AlphaFoldDB" id="K9XQM6"/>
<dbReference type="OrthoDB" id="475437at2"/>
<reference evidence="3" key="1">
    <citation type="journal article" date="2013" name="Proc. Natl. Acad. Sci. U.S.A.">
        <title>Improving the coverage of the cyanobacterial phylum using diversity-driven genome sequencing.</title>
        <authorList>
            <person name="Shih P.M."/>
            <person name="Wu D."/>
            <person name="Latifi A."/>
            <person name="Axen S.D."/>
            <person name="Fewer D.P."/>
            <person name="Talla E."/>
            <person name="Calteau A."/>
            <person name="Cai F."/>
            <person name="Tandeau de Marsac N."/>
            <person name="Rippka R."/>
            <person name="Herdman M."/>
            <person name="Sivonen K."/>
            <person name="Coursin T."/>
            <person name="Laurent T."/>
            <person name="Goodwin L."/>
            <person name="Nolan M."/>
            <person name="Davenport K.W."/>
            <person name="Han C.S."/>
            <person name="Rubin E.M."/>
            <person name="Eisen J.A."/>
            <person name="Woyke T."/>
            <person name="Gugger M."/>
            <person name="Kerfeld C.A."/>
        </authorList>
    </citation>
    <scope>NUCLEOTIDE SEQUENCE [LARGE SCALE GENOMIC DNA]</scope>
    <source>
        <strain evidence="3">ATCC 29371 / PCC 7437</strain>
    </source>
</reference>
<dbReference type="HOGENOM" id="CLU_545948_0_0_3"/>
<sequence length="493" mass="55339">MMTTKFPLIDKIAVAFIFALSLVIGGLLWSEAACENGCLFHTGPKVSNFTWENKAIGREERAFLLTFNRPMDRASVEDNLRIQPPLSGKFSWSGLRLAYTLDNPAPYGENYLISLKGAQERFPGSEQLGELIQPFRSEFYSRDRAFAYLGSQGEERGRLVLYNWTQKTKTILTPPELTVFEFEPYPQGDLILFSAAKSELGMDAVNHLQLYTVNTEVIANQTPELQLILDHQGYQNQKFDLSQDGKIIVVQRINRKDPTDFGLWLIEENQKPQPIQNSSGGDFLIAPDSQTLAVAQGEGIALLPLQPDAEPLDFLPKFGRVVSFAPDGTAAAMVNYNTDNPKLKYTRSLFYVNNQGIQKELLNTKGSILDCQFNPNVTHLYCLLTELKQGEEYQEQPYLAEINLKTNQINPLLALPEYQDSQISMAPDGLGVLFDQILTTESGQQANLPATSSGETIINSRLWLLLPASEQTKDFSHQLEELPLIGFHPQWLP</sequence>
<dbReference type="eggNOG" id="COG0823">
    <property type="taxonomic scope" value="Bacteria"/>
</dbReference>
<dbReference type="STRING" id="111780.Sta7437_1353"/>
<dbReference type="EMBL" id="CP003653">
    <property type="protein sequence ID" value="AFZ34920.1"/>
    <property type="molecule type" value="Genomic_DNA"/>
</dbReference>
<dbReference type="SUPFAM" id="SSF82171">
    <property type="entry name" value="DPP6 N-terminal domain-like"/>
    <property type="match status" value="1"/>
</dbReference>
<organism evidence="2 3">
    <name type="scientific">Stanieria cyanosphaera (strain ATCC 29371 / PCC 7437)</name>
    <dbReference type="NCBI Taxonomy" id="111780"/>
    <lineage>
        <taxon>Bacteria</taxon>
        <taxon>Bacillati</taxon>
        <taxon>Cyanobacteriota</taxon>
        <taxon>Cyanophyceae</taxon>
        <taxon>Pleurocapsales</taxon>
        <taxon>Dermocarpellaceae</taxon>
        <taxon>Stanieria</taxon>
    </lineage>
</organism>
<keyword evidence="1" id="KW-1133">Transmembrane helix</keyword>
<evidence type="ECO:0000313" key="3">
    <source>
        <dbReference type="Proteomes" id="UP000010473"/>
    </source>
</evidence>
<evidence type="ECO:0000256" key="1">
    <source>
        <dbReference type="SAM" id="Phobius"/>
    </source>
</evidence>
<protein>
    <recommendedName>
        <fullName evidence="4">SbsA Ig-like domain-containing protein</fullName>
    </recommendedName>
</protein>